<evidence type="ECO:0000313" key="1">
    <source>
        <dbReference type="EMBL" id="KAK3672382.1"/>
    </source>
</evidence>
<gene>
    <name evidence="1" type="ORF">LTR78_007689</name>
</gene>
<dbReference type="EMBL" id="JAUTXT010000033">
    <property type="protein sequence ID" value="KAK3672382.1"/>
    <property type="molecule type" value="Genomic_DNA"/>
</dbReference>
<keyword evidence="2" id="KW-1185">Reference proteome</keyword>
<proteinExistence type="predicted"/>
<evidence type="ECO:0000313" key="2">
    <source>
        <dbReference type="Proteomes" id="UP001274830"/>
    </source>
</evidence>
<sequence length="102" mass="11639">MTSRCEKYEDFSWVPQYFADADVVMTRHLSSQKQGCGSPSYVISTNGVPTGAVPRIIWHYGLWSTFSKHTRSQGTMVSDRNPRGALESWRNAIRSWEHEQAS</sequence>
<comment type="caution">
    <text evidence="1">The sequence shown here is derived from an EMBL/GenBank/DDBJ whole genome shotgun (WGS) entry which is preliminary data.</text>
</comment>
<dbReference type="AlphaFoldDB" id="A0AAE0TRB0"/>
<dbReference type="Proteomes" id="UP001274830">
    <property type="component" value="Unassembled WGS sequence"/>
</dbReference>
<reference evidence="1" key="1">
    <citation type="submission" date="2023-07" db="EMBL/GenBank/DDBJ databases">
        <title>Black Yeasts Isolated from many extreme environments.</title>
        <authorList>
            <person name="Coleine C."/>
            <person name="Stajich J.E."/>
            <person name="Selbmann L."/>
        </authorList>
    </citation>
    <scope>NUCLEOTIDE SEQUENCE</scope>
    <source>
        <strain evidence="1">CCFEE 5485</strain>
    </source>
</reference>
<accession>A0AAE0TRB0</accession>
<protein>
    <submittedName>
        <fullName evidence="1">Uncharacterized protein</fullName>
    </submittedName>
</protein>
<name>A0AAE0TRB0_9PEZI</name>
<organism evidence="1 2">
    <name type="scientific">Recurvomyces mirabilis</name>
    <dbReference type="NCBI Taxonomy" id="574656"/>
    <lineage>
        <taxon>Eukaryota</taxon>
        <taxon>Fungi</taxon>
        <taxon>Dikarya</taxon>
        <taxon>Ascomycota</taxon>
        <taxon>Pezizomycotina</taxon>
        <taxon>Dothideomycetes</taxon>
        <taxon>Dothideomycetidae</taxon>
        <taxon>Mycosphaerellales</taxon>
        <taxon>Teratosphaeriaceae</taxon>
        <taxon>Recurvomyces</taxon>
    </lineage>
</organism>